<dbReference type="AlphaFoldDB" id="A0A0D9X8R5"/>
<dbReference type="PANTHER" id="PTHR46681">
    <property type="entry name" value="KINETOCHORE PROTEIN NDC80 HOMOLOG"/>
    <property type="match status" value="1"/>
</dbReference>
<dbReference type="EnsemblPlants" id="LPERR08G14580.1">
    <property type="protein sequence ID" value="LPERR08G14580.1"/>
    <property type="gene ID" value="LPERR08G14580"/>
</dbReference>
<evidence type="ECO:0000256" key="5">
    <source>
        <dbReference type="ARBA" id="ARBA00023054"/>
    </source>
</evidence>
<keyword evidence="8" id="KW-0995">Kinetochore</keyword>
<keyword evidence="5 9" id="KW-0175">Coiled coil</keyword>
<dbReference type="InterPro" id="IPR038273">
    <property type="entry name" value="Ndc80_sf"/>
</dbReference>
<feature type="coiled-coil region" evidence="9">
    <location>
        <begin position="216"/>
        <end position="267"/>
    </location>
</feature>
<keyword evidence="13" id="KW-1185">Reference proteome</keyword>
<reference evidence="12" key="3">
    <citation type="submission" date="2015-04" db="UniProtKB">
        <authorList>
            <consortium name="EnsemblPlants"/>
        </authorList>
    </citation>
    <scope>IDENTIFICATION</scope>
</reference>
<evidence type="ECO:0000256" key="10">
    <source>
        <dbReference type="SAM" id="MobiDB-lite"/>
    </source>
</evidence>
<evidence type="ECO:0000256" key="1">
    <source>
        <dbReference type="ARBA" id="ARBA00007050"/>
    </source>
</evidence>
<dbReference type="GO" id="GO:0051301">
    <property type="term" value="P:cell division"/>
    <property type="evidence" value="ECO:0007669"/>
    <property type="project" value="UniProtKB-UniRule"/>
</dbReference>
<dbReference type="eggNOG" id="KOG0995">
    <property type="taxonomic scope" value="Eukaryota"/>
</dbReference>
<dbReference type="PANTHER" id="PTHR46681:SF1">
    <property type="entry name" value="KINETOCHORE PROTEIN NDC80 HOMOLOG"/>
    <property type="match status" value="1"/>
</dbReference>
<evidence type="ECO:0000313" key="13">
    <source>
        <dbReference type="Proteomes" id="UP000032180"/>
    </source>
</evidence>
<organism evidence="12 13">
    <name type="scientific">Leersia perrieri</name>
    <dbReference type="NCBI Taxonomy" id="77586"/>
    <lineage>
        <taxon>Eukaryota</taxon>
        <taxon>Viridiplantae</taxon>
        <taxon>Streptophyta</taxon>
        <taxon>Embryophyta</taxon>
        <taxon>Tracheophyta</taxon>
        <taxon>Spermatophyta</taxon>
        <taxon>Magnoliopsida</taxon>
        <taxon>Liliopsida</taxon>
        <taxon>Poales</taxon>
        <taxon>Poaceae</taxon>
        <taxon>BOP clade</taxon>
        <taxon>Oryzoideae</taxon>
        <taxon>Oryzeae</taxon>
        <taxon>Oryzinae</taxon>
        <taxon>Leersia</taxon>
    </lineage>
</organism>
<dbReference type="InterPro" id="IPR055260">
    <property type="entry name" value="Ndc80_CH"/>
</dbReference>
<reference evidence="13" key="2">
    <citation type="submission" date="2013-12" db="EMBL/GenBank/DDBJ databases">
        <authorList>
            <person name="Yu Y."/>
            <person name="Lee S."/>
            <person name="de Baynast K."/>
            <person name="Wissotski M."/>
            <person name="Liu L."/>
            <person name="Talag J."/>
            <person name="Goicoechea J."/>
            <person name="Angelova A."/>
            <person name="Jetty R."/>
            <person name="Kudrna D."/>
            <person name="Golser W."/>
            <person name="Rivera L."/>
            <person name="Zhang J."/>
            <person name="Wing R."/>
        </authorList>
    </citation>
    <scope>NUCLEOTIDE SEQUENCE</scope>
</reference>
<comment type="similarity">
    <text evidence="1 8">Belongs to the NDC80/HEC1 family.</text>
</comment>
<name>A0A0D9X8R5_9ORYZ</name>
<keyword evidence="8" id="KW-0539">Nucleus</keyword>
<dbReference type="Gene3D" id="1.10.418.30">
    <property type="entry name" value="Ncd80 complex, Ncd80 subunit"/>
    <property type="match status" value="1"/>
</dbReference>
<dbReference type="GO" id="GO:0051315">
    <property type="term" value="P:attachment of mitotic spindle microtubules to kinetochore"/>
    <property type="evidence" value="ECO:0007669"/>
    <property type="project" value="UniProtKB-UniRule"/>
</dbReference>
<dbReference type="GO" id="GO:0005634">
    <property type="term" value="C:nucleus"/>
    <property type="evidence" value="ECO:0007669"/>
    <property type="project" value="UniProtKB-SubCell"/>
</dbReference>
<keyword evidence="7 8" id="KW-0137">Centromere</keyword>
<comment type="subunit">
    <text evidence="8">Component of the NDC80 complex.</text>
</comment>
<evidence type="ECO:0000256" key="3">
    <source>
        <dbReference type="ARBA" id="ARBA00022618"/>
    </source>
</evidence>
<protein>
    <recommendedName>
        <fullName evidence="8">Kinetochore protein NDC80</fullName>
    </recommendedName>
</protein>
<dbReference type="Proteomes" id="UP000032180">
    <property type="component" value="Chromosome 8"/>
</dbReference>
<proteinExistence type="inferred from homology"/>
<sequence length="573" mass="64341">MRRGGGGRRLPAAPDRTPMQDPHILYGRNLESAFSRRDSDAFSLCSSRPSSIGTAPSLAAPVTNFSDKASQAAALRVVNAYLAPTINLRHPFPAAKDILAAFRHFLDVLQYRNQGAFEDDLLYILRFLGCPYKLTRSALKAPGTPHSWPPLLSVLYWLTLLVRCDENADNSTSQFDAISDDLTLYFTNSYSLFISGEDDAVAALDDEYFSKARVHAEADVEATQAMEKEAQDLEAKRIKLTSGPSTLEKLQTEKEAFTADIQKFESVVNTWTTKIQEKEESLACLDKELEAKVLDGQRIVAENEELMKKVDTQKLNVRDVERMQREIQAVEHDISKSDNGKVTLEEKGWDLDTAIVRKLEEIEGSMEQVNQALRKLNLNVEFHYTVNTKGSSPVEVLGTGYKTILKPALNSLADEMRMISVSKHDDVVDLEKQSQRNAKVLEEKRNCLSAHQANYDKSVALMDSLDVEIENHGSRCKNDARLIENELEKKEHELSTVEKEAHGLLKNSENRLQDAKQQSDQETQLCARQLLELIDSVADYKEFMEATISGMKKELYETVDYISSLPSKAVPTS</sequence>
<evidence type="ECO:0000256" key="8">
    <source>
        <dbReference type="RuleBase" id="RU368072"/>
    </source>
</evidence>
<evidence type="ECO:0000256" key="6">
    <source>
        <dbReference type="ARBA" id="ARBA00023306"/>
    </source>
</evidence>
<dbReference type="HOGENOM" id="CLU_019866_0_0_1"/>
<comment type="subcellular location">
    <subcellularLocation>
        <location evidence="8">Chromosome</location>
        <location evidence="8">Centromere</location>
        <location evidence="8">Kinetochore</location>
    </subcellularLocation>
    <subcellularLocation>
        <location evidence="8">Nucleus</location>
    </subcellularLocation>
</comment>
<feature type="coiled-coil region" evidence="9">
    <location>
        <begin position="480"/>
        <end position="525"/>
    </location>
</feature>
<evidence type="ECO:0000256" key="2">
    <source>
        <dbReference type="ARBA" id="ARBA00022454"/>
    </source>
</evidence>
<dbReference type="InterPro" id="IPR055307">
    <property type="entry name" value="NDC80_plants"/>
</dbReference>
<reference evidence="12 13" key="1">
    <citation type="submission" date="2012-08" db="EMBL/GenBank/DDBJ databases">
        <title>Oryza genome evolution.</title>
        <authorList>
            <person name="Wing R.A."/>
        </authorList>
    </citation>
    <scope>NUCLEOTIDE SEQUENCE</scope>
</reference>
<accession>A0A0D9X8R5</accession>
<feature type="region of interest" description="Disordered" evidence="10">
    <location>
        <begin position="1"/>
        <end position="22"/>
    </location>
</feature>
<comment type="function">
    <text evidence="8">Acts as a component of the essential kinetochore-associated NDC80 complex, which is required for chromosome segregation and spindle checkpoint activity.</text>
</comment>
<dbReference type="Gramene" id="LPERR08G14580.1">
    <property type="protein sequence ID" value="LPERR08G14580.1"/>
    <property type="gene ID" value="LPERR08G14580"/>
</dbReference>
<evidence type="ECO:0000256" key="4">
    <source>
        <dbReference type="ARBA" id="ARBA00022776"/>
    </source>
</evidence>
<keyword evidence="2 8" id="KW-0158">Chromosome</keyword>
<keyword evidence="3 8" id="KW-0132">Cell division</keyword>
<keyword evidence="6 8" id="KW-0131">Cell cycle</keyword>
<evidence type="ECO:0000313" key="12">
    <source>
        <dbReference type="EnsemblPlants" id="LPERR08G14580.1"/>
    </source>
</evidence>
<evidence type="ECO:0000259" key="11">
    <source>
        <dbReference type="Pfam" id="PF03801"/>
    </source>
</evidence>
<keyword evidence="4 8" id="KW-0498">Mitosis</keyword>
<dbReference type="Pfam" id="PF03801">
    <property type="entry name" value="Ndc80_HEC"/>
    <property type="match status" value="1"/>
</dbReference>
<evidence type="ECO:0000256" key="7">
    <source>
        <dbReference type="ARBA" id="ARBA00023328"/>
    </source>
</evidence>
<evidence type="ECO:0000256" key="9">
    <source>
        <dbReference type="SAM" id="Coils"/>
    </source>
</evidence>
<feature type="domain" description="Kinetochore protein Ndc80 CH" evidence="11">
    <location>
        <begin position="78"/>
        <end position="167"/>
    </location>
</feature>
<dbReference type="GO" id="GO:0031262">
    <property type="term" value="C:Ndc80 complex"/>
    <property type="evidence" value="ECO:0007669"/>
    <property type="project" value="UniProtKB-UniRule"/>
</dbReference>
<dbReference type="STRING" id="77586.A0A0D9X8R5"/>